<dbReference type="InterPro" id="IPR037056">
    <property type="entry name" value="RNase_H1_N_sf"/>
</dbReference>
<sequence length="266" mass="29338">MPLAPSTDDRMDELAELLQAFSLPDPPSPTIGRRLRCDNPPPTSSPLLPQTPTRRGRLYYFDSPEKSGRTSNWSEAAAQTQGVHDAHVRRLMPKKKPRRKKGGYAVFYGRKPGFYKLWEVVDPLVTGVSCALYQGYKDLASAQAAFEYAKSKSWTRVCTSRPSSPFPAVPSSAAPIPQVPNAAGLVEPRNPLHGHAEDDWSPDSSWYVVYAGIHPGVYQSSLECGLNTVGLSCAAFDSARSKQDAIEMYQSALERNEVKVLQHPYS</sequence>
<dbReference type="InterPro" id="IPR011320">
    <property type="entry name" value="RNase_H1_N"/>
</dbReference>
<dbReference type="Gene3D" id="3.40.970.10">
    <property type="entry name" value="Ribonuclease H1, N-terminal domain"/>
    <property type="match status" value="1"/>
</dbReference>
<gene>
    <name evidence="3" type="ORF">B0H15DRAFT_805995</name>
</gene>
<organism evidence="3 4">
    <name type="scientific">Mycena belliarum</name>
    <dbReference type="NCBI Taxonomy" id="1033014"/>
    <lineage>
        <taxon>Eukaryota</taxon>
        <taxon>Fungi</taxon>
        <taxon>Dikarya</taxon>
        <taxon>Basidiomycota</taxon>
        <taxon>Agaricomycotina</taxon>
        <taxon>Agaricomycetes</taxon>
        <taxon>Agaricomycetidae</taxon>
        <taxon>Agaricales</taxon>
        <taxon>Marasmiineae</taxon>
        <taxon>Mycenaceae</taxon>
        <taxon>Mycena</taxon>
    </lineage>
</organism>
<comment type="caution">
    <text evidence="3">The sequence shown here is derived from an EMBL/GenBank/DDBJ whole genome shotgun (WGS) entry which is preliminary data.</text>
</comment>
<evidence type="ECO:0000313" key="3">
    <source>
        <dbReference type="EMBL" id="KAJ7075705.1"/>
    </source>
</evidence>
<evidence type="ECO:0000256" key="1">
    <source>
        <dbReference type="SAM" id="MobiDB-lite"/>
    </source>
</evidence>
<proteinExistence type="predicted"/>
<dbReference type="SUPFAM" id="SSF55658">
    <property type="entry name" value="L9 N-domain-like"/>
    <property type="match status" value="1"/>
</dbReference>
<dbReference type="EMBL" id="JARJCN010000090">
    <property type="protein sequence ID" value="KAJ7075705.1"/>
    <property type="molecule type" value="Genomic_DNA"/>
</dbReference>
<reference evidence="3" key="1">
    <citation type="submission" date="2023-03" db="EMBL/GenBank/DDBJ databases">
        <title>Massive genome expansion in bonnet fungi (Mycena s.s.) driven by repeated elements and novel gene families across ecological guilds.</title>
        <authorList>
            <consortium name="Lawrence Berkeley National Laboratory"/>
            <person name="Harder C.B."/>
            <person name="Miyauchi S."/>
            <person name="Viragh M."/>
            <person name="Kuo A."/>
            <person name="Thoen E."/>
            <person name="Andreopoulos B."/>
            <person name="Lu D."/>
            <person name="Skrede I."/>
            <person name="Drula E."/>
            <person name="Henrissat B."/>
            <person name="Morin E."/>
            <person name="Kohler A."/>
            <person name="Barry K."/>
            <person name="LaButti K."/>
            <person name="Morin E."/>
            <person name="Salamov A."/>
            <person name="Lipzen A."/>
            <person name="Mereny Z."/>
            <person name="Hegedus B."/>
            <person name="Baldrian P."/>
            <person name="Stursova M."/>
            <person name="Weitz H."/>
            <person name="Taylor A."/>
            <person name="Grigoriev I.V."/>
            <person name="Nagy L.G."/>
            <person name="Martin F."/>
            <person name="Kauserud H."/>
        </authorList>
    </citation>
    <scope>NUCLEOTIDE SEQUENCE</scope>
    <source>
        <strain evidence="3">CBHHK173m</strain>
    </source>
</reference>
<name>A0AAD6XHS0_9AGAR</name>
<evidence type="ECO:0000259" key="2">
    <source>
        <dbReference type="Pfam" id="PF01693"/>
    </source>
</evidence>
<dbReference type="InterPro" id="IPR009027">
    <property type="entry name" value="Ribosomal_bL9/RNase_H1_N"/>
</dbReference>
<accession>A0AAD6XHS0</accession>
<dbReference type="Pfam" id="PF01693">
    <property type="entry name" value="Cauli_VI"/>
    <property type="match status" value="1"/>
</dbReference>
<feature type="domain" description="Ribonuclease H1 N-terminal" evidence="2">
    <location>
        <begin position="104"/>
        <end position="144"/>
    </location>
</feature>
<dbReference type="AlphaFoldDB" id="A0AAD6XHS0"/>
<keyword evidence="4" id="KW-1185">Reference proteome</keyword>
<evidence type="ECO:0000313" key="4">
    <source>
        <dbReference type="Proteomes" id="UP001222325"/>
    </source>
</evidence>
<feature type="region of interest" description="Disordered" evidence="1">
    <location>
        <begin position="21"/>
        <end position="55"/>
    </location>
</feature>
<dbReference type="Proteomes" id="UP001222325">
    <property type="component" value="Unassembled WGS sequence"/>
</dbReference>
<protein>
    <recommendedName>
        <fullName evidence="2">Ribonuclease H1 N-terminal domain-containing protein</fullName>
    </recommendedName>
</protein>